<evidence type="ECO:0000259" key="10">
    <source>
        <dbReference type="SMART" id="SM00986"/>
    </source>
</evidence>
<dbReference type="CDD" id="cd10030">
    <property type="entry name" value="UDG-F4_TTUDGA_SPO1dp_like"/>
    <property type="match status" value="1"/>
</dbReference>
<comment type="caution">
    <text evidence="11">The sequence shown here is derived from an EMBL/GenBank/DDBJ whole genome shotgun (WGS) entry which is preliminary data.</text>
</comment>
<dbReference type="InterPro" id="IPR036895">
    <property type="entry name" value="Uracil-DNA_glycosylase-like_sf"/>
</dbReference>
<dbReference type="InterPro" id="IPR051536">
    <property type="entry name" value="UDG_Type-4/5"/>
</dbReference>
<dbReference type="SMART" id="SM00987">
    <property type="entry name" value="UreE_C"/>
    <property type="match status" value="1"/>
</dbReference>
<evidence type="ECO:0000313" key="11">
    <source>
        <dbReference type="EMBL" id="RUM21427.1"/>
    </source>
</evidence>
<gene>
    <name evidence="11" type="ORF">EFQ99_26840</name>
</gene>
<dbReference type="NCBIfam" id="TIGR00758">
    <property type="entry name" value="UDG_fam4"/>
    <property type="match status" value="1"/>
</dbReference>
<dbReference type="Pfam" id="PF13566">
    <property type="entry name" value="DUF4130"/>
    <property type="match status" value="1"/>
</dbReference>
<dbReference type="OrthoDB" id="5290748at2"/>
<evidence type="ECO:0000256" key="7">
    <source>
        <dbReference type="ARBA" id="ARBA00023004"/>
    </source>
</evidence>
<dbReference type="Pfam" id="PF03167">
    <property type="entry name" value="UDG"/>
    <property type="match status" value="1"/>
</dbReference>
<keyword evidence="8" id="KW-0411">Iron-sulfur</keyword>
<evidence type="ECO:0000256" key="6">
    <source>
        <dbReference type="ARBA" id="ARBA00022801"/>
    </source>
</evidence>
<dbReference type="InterPro" id="IPR005122">
    <property type="entry name" value="Uracil-DNA_glycosylase-like"/>
</dbReference>
<dbReference type="PANTHER" id="PTHR33693">
    <property type="entry name" value="TYPE-5 URACIL-DNA GLYCOSYLASE"/>
    <property type="match status" value="1"/>
</dbReference>
<keyword evidence="6" id="KW-0378">Hydrolase</keyword>
<dbReference type="InterPro" id="IPR023875">
    <property type="entry name" value="DNA_repair_put"/>
</dbReference>
<reference evidence="12" key="1">
    <citation type="submission" date="2018-11" db="EMBL/GenBank/DDBJ databases">
        <title>Rhizobium chutanense sp. nov., isolated from root nodules of Phaseolus vulgaris in China.</title>
        <authorList>
            <person name="Huo Y."/>
        </authorList>
    </citation>
    <scope>NUCLEOTIDE SEQUENCE [LARGE SCALE GENOMIC DNA]</scope>
    <source>
        <strain evidence="12">CCBAU 65647</strain>
    </source>
</reference>
<dbReference type="EMBL" id="RJTH01000012">
    <property type="protein sequence ID" value="RUM21427.1"/>
    <property type="molecule type" value="Genomic_DNA"/>
</dbReference>
<dbReference type="GO" id="GO:0051539">
    <property type="term" value="F:4 iron, 4 sulfur cluster binding"/>
    <property type="evidence" value="ECO:0007669"/>
    <property type="project" value="UniProtKB-KW"/>
</dbReference>
<keyword evidence="9" id="KW-0234">DNA repair</keyword>
<dbReference type="GO" id="GO:0097506">
    <property type="term" value="F:deaminated base DNA N-glycosylase activity"/>
    <property type="evidence" value="ECO:0007669"/>
    <property type="project" value="UniProtKB-ARBA"/>
</dbReference>
<dbReference type="SMART" id="SM00986">
    <property type="entry name" value="UDG"/>
    <property type="match status" value="1"/>
</dbReference>
<evidence type="ECO:0000256" key="5">
    <source>
        <dbReference type="ARBA" id="ARBA00022763"/>
    </source>
</evidence>
<evidence type="ECO:0000256" key="4">
    <source>
        <dbReference type="ARBA" id="ARBA00022723"/>
    </source>
</evidence>
<dbReference type="InterPro" id="IPR005273">
    <property type="entry name" value="Ura-DNA_glyco_family4"/>
</dbReference>
<feature type="domain" description="Uracil-DNA glycosylase-like" evidence="10">
    <location>
        <begin position="314"/>
        <end position="474"/>
    </location>
</feature>
<dbReference type="RefSeq" id="WP_126924234.1">
    <property type="nucleotide sequence ID" value="NZ_ML133696.1"/>
</dbReference>
<dbReference type="Gene3D" id="3.40.470.10">
    <property type="entry name" value="Uracil-DNA glycosylase-like domain"/>
    <property type="match status" value="1"/>
</dbReference>
<dbReference type="InterPro" id="IPR025404">
    <property type="entry name" value="DUF4130"/>
</dbReference>
<evidence type="ECO:0000256" key="9">
    <source>
        <dbReference type="ARBA" id="ARBA00023204"/>
    </source>
</evidence>
<dbReference type="Proteomes" id="UP000278823">
    <property type="component" value="Unassembled WGS sequence"/>
</dbReference>
<dbReference type="NCBIfam" id="TIGR03914">
    <property type="entry name" value="UDG_fam_dom"/>
    <property type="match status" value="1"/>
</dbReference>
<keyword evidence="7" id="KW-0408">Iron</keyword>
<organism evidence="11 12">
    <name type="scientific">Rhizobium vallis</name>
    <dbReference type="NCBI Taxonomy" id="634290"/>
    <lineage>
        <taxon>Bacteria</taxon>
        <taxon>Pseudomonadati</taxon>
        <taxon>Pseudomonadota</taxon>
        <taxon>Alphaproteobacteria</taxon>
        <taxon>Hyphomicrobiales</taxon>
        <taxon>Rhizobiaceae</taxon>
        <taxon>Rhizobium/Agrobacterium group</taxon>
        <taxon>Rhizobium</taxon>
    </lineage>
</organism>
<dbReference type="NCBIfam" id="TIGR03915">
    <property type="entry name" value="SAM_7_link_chp"/>
    <property type="match status" value="1"/>
</dbReference>
<dbReference type="SUPFAM" id="SSF52141">
    <property type="entry name" value="Uracil-DNA glycosylase-like"/>
    <property type="match status" value="1"/>
</dbReference>
<name>A0A432PE21_9HYPH</name>
<dbReference type="PANTHER" id="PTHR33693:SF9">
    <property type="entry name" value="TYPE-4 URACIL-DNA GLYCOSYLASE"/>
    <property type="match status" value="1"/>
</dbReference>
<evidence type="ECO:0000313" key="12">
    <source>
        <dbReference type="Proteomes" id="UP000278823"/>
    </source>
</evidence>
<protein>
    <recommendedName>
        <fullName evidence="2">Type-4 uracil-DNA glycosylase</fullName>
    </recommendedName>
</protein>
<keyword evidence="5" id="KW-0227">DNA damage</keyword>
<proteinExistence type="inferred from homology"/>
<sequence length="484" mass="54435">MRRVVLAGRGELAEWRDAARALAAAGILPDEIDWREKSAEADLSFQSDAMPPAPAKARRQMTVPPGFIELAEIVLCHSDPARFALLYRLLWRLQLDRQLLEVASDEDVVRARLLAKSVRRDAHKMTAFVRFKEIGAVSAGRRKFLAWFEPDHHIVRRTAPFFQRRFTDMDWLIATPKGSAAWDGERLTITDEACEKPNLTDATDELWRTYYANIFNPARLKVKAMQAEMPKKYWKNLPEADLIPGLIASAESKVREMAAREATQSLPFHDRLQEAARSLPAEPQAPAGTLVALRAGAAVCTRCPLHAHATQTVFGEGPDDAKVMFVGEQPGDQEDIAGRPFVGPAGRLLDQVISEAGIDRSTLYVTNAVKHFKYEPRGKRRIHQRPNMGEVKHCRWWLDQELAFVKPKLVVAMGATALAALTDMKERLQDVRGRAMPIEGGRTLFVTVHPSYLLRIPDERLKTEELAQFRDDMLKIQRLIASAG</sequence>
<evidence type="ECO:0000256" key="2">
    <source>
        <dbReference type="ARBA" id="ARBA00019403"/>
    </source>
</evidence>
<evidence type="ECO:0000256" key="3">
    <source>
        <dbReference type="ARBA" id="ARBA00022485"/>
    </source>
</evidence>
<keyword evidence="4" id="KW-0479">Metal-binding</keyword>
<keyword evidence="12" id="KW-1185">Reference proteome</keyword>
<evidence type="ECO:0000256" key="1">
    <source>
        <dbReference type="ARBA" id="ARBA00006521"/>
    </source>
</evidence>
<dbReference type="AlphaFoldDB" id="A0A432PE21"/>
<accession>A0A432PE21</accession>
<comment type="similarity">
    <text evidence="1">Belongs to the uracil-DNA glycosylase (UDG) superfamily. Type 4 (UDGa) family.</text>
</comment>
<dbReference type="GO" id="GO:0006281">
    <property type="term" value="P:DNA repair"/>
    <property type="evidence" value="ECO:0007669"/>
    <property type="project" value="UniProtKB-KW"/>
</dbReference>
<dbReference type="GO" id="GO:0046872">
    <property type="term" value="F:metal ion binding"/>
    <property type="evidence" value="ECO:0007669"/>
    <property type="project" value="UniProtKB-KW"/>
</dbReference>
<keyword evidence="3" id="KW-0004">4Fe-4S</keyword>
<evidence type="ECO:0000256" key="8">
    <source>
        <dbReference type="ARBA" id="ARBA00023014"/>
    </source>
</evidence>